<feature type="region of interest" description="Disordered" evidence="1">
    <location>
        <begin position="228"/>
        <end position="282"/>
    </location>
</feature>
<dbReference type="InterPro" id="IPR016024">
    <property type="entry name" value="ARM-type_fold"/>
</dbReference>
<dbReference type="AlphaFoldDB" id="A0AA85J5B2"/>
<dbReference type="Proteomes" id="UP000050795">
    <property type="component" value="Unassembled WGS sequence"/>
</dbReference>
<sequence length="282" mass="31152">MPDISEYRLGSACRVSSLTQLKDETDTSPSNQDILHKKSNSAKESTNIVLHDNGANSPSAVDYISHANSSSENAACCCRESINDSLVLNDSSSCLRRLFTSSLFNMDMAIQYLFRSEDISVQTYLADRLFGFPESDVDFYLLQLVSLYDKSPTLAEHLTNYFIYRCKKSVSFAINLVWLLDAFNSHSAVSHRLGSSLILNRPSSVPSFVNSTNPLYLTNSSENYPTTSVTNHTNDLVNNGSNNNTNINNKSSKLKTTSSAVTSLQELDHSVVDGDADKDNEQ</sequence>
<evidence type="ECO:0000256" key="1">
    <source>
        <dbReference type="SAM" id="MobiDB-lite"/>
    </source>
</evidence>
<evidence type="ECO:0000313" key="4">
    <source>
        <dbReference type="WBParaSite" id="TREG1_134050.1"/>
    </source>
</evidence>
<feature type="region of interest" description="Disordered" evidence="1">
    <location>
        <begin position="21"/>
        <end position="42"/>
    </location>
</feature>
<dbReference type="PROSITE" id="PS51545">
    <property type="entry name" value="PIK_HELICAL"/>
    <property type="match status" value="1"/>
</dbReference>
<reference evidence="4" key="2">
    <citation type="submission" date="2023-11" db="UniProtKB">
        <authorList>
            <consortium name="WormBaseParasite"/>
        </authorList>
    </citation>
    <scope>IDENTIFICATION</scope>
</reference>
<evidence type="ECO:0000313" key="3">
    <source>
        <dbReference type="Proteomes" id="UP000050795"/>
    </source>
</evidence>
<feature type="domain" description="PIK helical" evidence="2">
    <location>
        <begin position="7"/>
        <end position="203"/>
    </location>
</feature>
<reference evidence="3" key="1">
    <citation type="submission" date="2022-06" db="EMBL/GenBank/DDBJ databases">
        <authorList>
            <person name="Berger JAMES D."/>
            <person name="Berger JAMES D."/>
        </authorList>
    </citation>
    <scope>NUCLEOTIDE SEQUENCE [LARGE SCALE GENOMIC DNA]</scope>
</reference>
<dbReference type="SUPFAM" id="SSF48371">
    <property type="entry name" value="ARM repeat"/>
    <property type="match status" value="1"/>
</dbReference>
<proteinExistence type="predicted"/>
<dbReference type="InterPro" id="IPR049160">
    <property type="entry name" value="PI4KB-PIK1_PIK"/>
</dbReference>
<dbReference type="WBParaSite" id="TREG1_134050.1">
    <property type="protein sequence ID" value="TREG1_134050.1"/>
    <property type="gene ID" value="TREG1_134050"/>
</dbReference>
<name>A0AA85J5B2_TRIRE</name>
<accession>A0AA85J5B2</accession>
<keyword evidence="3" id="KW-1185">Reference proteome</keyword>
<dbReference type="InterPro" id="IPR001263">
    <property type="entry name" value="PI3K_accessory_dom"/>
</dbReference>
<organism evidence="3 4">
    <name type="scientific">Trichobilharzia regenti</name>
    <name type="common">Nasal bird schistosome</name>
    <dbReference type="NCBI Taxonomy" id="157069"/>
    <lineage>
        <taxon>Eukaryota</taxon>
        <taxon>Metazoa</taxon>
        <taxon>Spiralia</taxon>
        <taxon>Lophotrochozoa</taxon>
        <taxon>Platyhelminthes</taxon>
        <taxon>Trematoda</taxon>
        <taxon>Digenea</taxon>
        <taxon>Strigeidida</taxon>
        <taxon>Schistosomatoidea</taxon>
        <taxon>Schistosomatidae</taxon>
        <taxon>Trichobilharzia</taxon>
    </lineage>
</organism>
<feature type="compositionally biased region" description="Low complexity" evidence="1">
    <location>
        <begin position="233"/>
        <end position="264"/>
    </location>
</feature>
<dbReference type="Gene3D" id="1.25.40.70">
    <property type="entry name" value="Phosphatidylinositol 3-kinase, accessory domain (PIK)"/>
    <property type="match status" value="1"/>
</dbReference>
<protein>
    <recommendedName>
        <fullName evidence="2">PIK helical domain-containing protein</fullName>
    </recommendedName>
</protein>
<dbReference type="Pfam" id="PF21245">
    <property type="entry name" value="PI4KB-PIK1_PIK"/>
    <property type="match status" value="1"/>
</dbReference>
<dbReference type="InterPro" id="IPR042236">
    <property type="entry name" value="PI3K_accessory_sf"/>
</dbReference>
<evidence type="ECO:0000259" key="2">
    <source>
        <dbReference type="PROSITE" id="PS51545"/>
    </source>
</evidence>
<feature type="compositionally biased region" description="Basic and acidic residues" evidence="1">
    <location>
        <begin position="266"/>
        <end position="282"/>
    </location>
</feature>